<reference evidence="2 3" key="1">
    <citation type="submission" date="2016-10" db="EMBL/GenBank/DDBJ databases">
        <authorList>
            <person name="de Groot N.N."/>
        </authorList>
    </citation>
    <scope>NUCLEOTIDE SEQUENCE [LARGE SCALE GENOMIC DNA]</scope>
    <source>
        <strain evidence="2 3">DSM 5885</strain>
    </source>
</reference>
<dbReference type="AlphaFoldDB" id="A0A1G7YH92"/>
<dbReference type="Pfam" id="PF01261">
    <property type="entry name" value="AP_endonuc_2"/>
    <property type="match status" value="1"/>
</dbReference>
<dbReference type="EMBL" id="FNCY01000002">
    <property type="protein sequence ID" value="SDG95635.1"/>
    <property type="molecule type" value="Genomic_DNA"/>
</dbReference>
<dbReference type="PANTHER" id="PTHR12110">
    <property type="entry name" value="HYDROXYPYRUVATE ISOMERASE"/>
    <property type="match status" value="1"/>
</dbReference>
<feature type="domain" description="Xylose isomerase-like TIM barrel" evidence="1">
    <location>
        <begin position="42"/>
        <end position="222"/>
    </location>
</feature>
<dbReference type="SUPFAM" id="SSF51658">
    <property type="entry name" value="Xylose isomerase-like"/>
    <property type="match status" value="1"/>
</dbReference>
<keyword evidence="3" id="KW-1185">Reference proteome</keyword>
<accession>A0A1G7YH92</accession>
<keyword evidence="2" id="KW-0413">Isomerase</keyword>
<dbReference type="STRING" id="83767.SAMN05660652_01000"/>
<proteinExistence type="predicted"/>
<protein>
    <submittedName>
        <fullName evidence="2">Sugar phosphate isomerase/epimerase</fullName>
    </submittedName>
</protein>
<name>A0A1G7YH92_9RHOO</name>
<dbReference type="OrthoDB" id="6629724at2"/>
<organism evidence="2 3">
    <name type="scientific">Propionivibrio dicarboxylicus</name>
    <dbReference type="NCBI Taxonomy" id="83767"/>
    <lineage>
        <taxon>Bacteria</taxon>
        <taxon>Pseudomonadati</taxon>
        <taxon>Pseudomonadota</taxon>
        <taxon>Betaproteobacteria</taxon>
        <taxon>Rhodocyclales</taxon>
        <taxon>Rhodocyclaceae</taxon>
        <taxon>Propionivibrio</taxon>
    </lineage>
</organism>
<dbReference type="Proteomes" id="UP000198607">
    <property type="component" value="Unassembled WGS sequence"/>
</dbReference>
<evidence type="ECO:0000259" key="1">
    <source>
        <dbReference type="Pfam" id="PF01261"/>
    </source>
</evidence>
<dbReference type="GO" id="GO:0016853">
    <property type="term" value="F:isomerase activity"/>
    <property type="evidence" value="ECO:0007669"/>
    <property type="project" value="UniProtKB-KW"/>
</dbReference>
<sequence length="303" mass="34039">MNESMRAYMRVGLIHFMAYPNVIKGEGPIEETFRKIAVDDYFDAVEITWIKDPAVRRNVRKMIDTSHIDVAYGAQPRLLTTGMNINDLDETGRQQALANLKAGIDEAYEMGAKGFAFLSGKYPEDRLEDAYRALVASTRELCAYAKSKGDLKVALEVFDFDVDKKSLIGPAALARRYAEEICAEFDNFGLMVDLSHIPLLHETPFESLIPIKDFIIHAHMGNCVVRDPSWPAYGDAHPRFGFPGGENDVDQLVEYLRVLLAIGFLSKEKRPIVSFEVKPVGDEDPDLVVANAKRVLNLAWQRV</sequence>
<evidence type="ECO:0000313" key="2">
    <source>
        <dbReference type="EMBL" id="SDG95635.1"/>
    </source>
</evidence>
<dbReference type="InterPro" id="IPR013022">
    <property type="entry name" value="Xyl_isomerase-like_TIM-brl"/>
</dbReference>
<evidence type="ECO:0000313" key="3">
    <source>
        <dbReference type="Proteomes" id="UP000198607"/>
    </source>
</evidence>
<dbReference type="InterPro" id="IPR036237">
    <property type="entry name" value="Xyl_isomerase-like_sf"/>
</dbReference>
<dbReference type="Gene3D" id="3.20.20.150">
    <property type="entry name" value="Divalent-metal-dependent TIM barrel enzymes"/>
    <property type="match status" value="1"/>
</dbReference>
<gene>
    <name evidence="2" type="ORF">SAMN05660652_01000</name>
</gene>
<dbReference type="InterPro" id="IPR050312">
    <property type="entry name" value="IolE/XylAMocC-like"/>
</dbReference>